<reference evidence="2" key="1">
    <citation type="submission" date="2017-11" db="EMBL/GenBank/DDBJ databases">
        <authorList>
            <person name="Lima N.C."/>
            <person name="Parody-Merino A.M."/>
            <person name="Battley P.F."/>
            <person name="Fidler A.E."/>
            <person name="Prosdocimi F."/>
        </authorList>
    </citation>
    <scope>NUCLEOTIDE SEQUENCE [LARGE SCALE GENOMIC DNA]</scope>
</reference>
<protein>
    <submittedName>
        <fullName evidence="1">Rna-directed dna polymerase from mobile element jockey-like</fullName>
    </submittedName>
</protein>
<reference evidence="2" key="2">
    <citation type="submission" date="2017-12" db="EMBL/GenBank/DDBJ databases">
        <title>Genome sequence of the Bar-tailed Godwit (Limosa lapponica baueri).</title>
        <authorList>
            <person name="Lima N.C.B."/>
            <person name="Parody-Merino A.M."/>
            <person name="Battley P.F."/>
            <person name="Fidler A.E."/>
            <person name="Prosdocimi F."/>
        </authorList>
    </citation>
    <scope>NUCLEOTIDE SEQUENCE [LARGE SCALE GENOMIC DNA]</scope>
</reference>
<accession>A0A2I0USB1</accession>
<keyword evidence="1" id="KW-0808">Transferase</keyword>
<dbReference type="EMBL" id="KZ505644">
    <property type="protein sequence ID" value="PKU48943.1"/>
    <property type="molecule type" value="Genomic_DNA"/>
</dbReference>
<gene>
    <name evidence="1" type="ORF">llap_799</name>
</gene>
<dbReference type="Proteomes" id="UP000233556">
    <property type="component" value="Unassembled WGS sequence"/>
</dbReference>
<keyword evidence="1" id="KW-0695">RNA-directed DNA polymerase</keyword>
<dbReference type="GO" id="GO:0003964">
    <property type="term" value="F:RNA-directed DNA polymerase activity"/>
    <property type="evidence" value="ECO:0007669"/>
    <property type="project" value="UniProtKB-KW"/>
</dbReference>
<organism evidence="1 2">
    <name type="scientific">Limosa lapponica baueri</name>
    <dbReference type="NCBI Taxonomy" id="1758121"/>
    <lineage>
        <taxon>Eukaryota</taxon>
        <taxon>Metazoa</taxon>
        <taxon>Chordata</taxon>
        <taxon>Craniata</taxon>
        <taxon>Vertebrata</taxon>
        <taxon>Euteleostomi</taxon>
        <taxon>Archelosauria</taxon>
        <taxon>Archosauria</taxon>
        <taxon>Dinosauria</taxon>
        <taxon>Saurischia</taxon>
        <taxon>Theropoda</taxon>
        <taxon>Coelurosauria</taxon>
        <taxon>Aves</taxon>
        <taxon>Neognathae</taxon>
        <taxon>Neoaves</taxon>
        <taxon>Charadriiformes</taxon>
        <taxon>Scolopacidae</taxon>
        <taxon>Limosa</taxon>
    </lineage>
</organism>
<dbReference type="PANTHER" id="PTHR33332">
    <property type="entry name" value="REVERSE TRANSCRIPTASE DOMAIN-CONTAINING PROTEIN"/>
    <property type="match status" value="1"/>
</dbReference>
<dbReference type="AlphaFoldDB" id="A0A2I0USB1"/>
<keyword evidence="2" id="KW-1185">Reference proteome</keyword>
<name>A0A2I0USB1_LIMLA</name>
<evidence type="ECO:0000313" key="1">
    <source>
        <dbReference type="EMBL" id="PKU48943.1"/>
    </source>
</evidence>
<proteinExistence type="predicted"/>
<keyword evidence="1" id="KW-0548">Nucleotidyltransferase</keyword>
<dbReference type="OrthoDB" id="416454at2759"/>
<sequence length="128" mass="14381">MQFQCSGNVLEGEPGNRSTLLIHRSRIGLEEVTEDWERANVPPAFTKGKKENLGNYRLISINQIPKTGLIPGPTLFKIFSNDLANRTEYNLSKFADRAKLGRVADTPDGCGAIQRDLNRLKKWPTEIL</sequence>
<evidence type="ECO:0000313" key="2">
    <source>
        <dbReference type="Proteomes" id="UP000233556"/>
    </source>
</evidence>